<dbReference type="Gene3D" id="3.30.70.270">
    <property type="match status" value="1"/>
</dbReference>
<organism evidence="3 4">
    <name type="scientific">Litchfieldella rifensis</name>
    <dbReference type="NCBI Taxonomy" id="762643"/>
    <lineage>
        <taxon>Bacteria</taxon>
        <taxon>Pseudomonadati</taxon>
        <taxon>Pseudomonadota</taxon>
        <taxon>Gammaproteobacteria</taxon>
        <taxon>Oceanospirillales</taxon>
        <taxon>Halomonadaceae</taxon>
        <taxon>Litchfieldella</taxon>
    </lineage>
</organism>
<dbReference type="Pfam" id="PF00990">
    <property type="entry name" value="GGDEF"/>
    <property type="match status" value="1"/>
</dbReference>
<feature type="transmembrane region" description="Helical" evidence="1">
    <location>
        <begin position="39"/>
        <end position="59"/>
    </location>
</feature>
<keyword evidence="1" id="KW-0812">Transmembrane</keyword>
<dbReference type="InterPro" id="IPR029787">
    <property type="entry name" value="Nucleotide_cyclase"/>
</dbReference>
<proteinExistence type="predicted"/>
<evidence type="ECO:0000259" key="2">
    <source>
        <dbReference type="PROSITE" id="PS50887"/>
    </source>
</evidence>
<evidence type="ECO:0000313" key="4">
    <source>
        <dbReference type="Proteomes" id="UP001595579"/>
    </source>
</evidence>
<dbReference type="RefSeq" id="WP_386777253.1">
    <property type="nucleotide sequence ID" value="NZ_JBHRUG010000050.1"/>
</dbReference>
<dbReference type="SUPFAM" id="SSF55073">
    <property type="entry name" value="Nucleotide cyclase"/>
    <property type="match status" value="1"/>
</dbReference>
<evidence type="ECO:0000256" key="1">
    <source>
        <dbReference type="SAM" id="Phobius"/>
    </source>
</evidence>
<evidence type="ECO:0000313" key="3">
    <source>
        <dbReference type="EMBL" id="MFC3286312.1"/>
    </source>
</evidence>
<keyword evidence="4" id="KW-1185">Reference proteome</keyword>
<reference evidence="4" key="1">
    <citation type="journal article" date="2019" name="Int. J. Syst. Evol. Microbiol.">
        <title>The Global Catalogue of Microorganisms (GCM) 10K type strain sequencing project: providing services to taxonomists for standard genome sequencing and annotation.</title>
        <authorList>
            <consortium name="The Broad Institute Genomics Platform"/>
            <consortium name="The Broad Institute Genome Sequencing Center for Infectious Disease"/>
            <person name="Wu L."/>
            <person name="Ma J."/>
        </authorList>
    </citation>
    <scope>NUCLEOTIDE SEQUENCE [LARGE SCALE GENOMIC DNA]</scope>
    <source>
        <strain evidence="4">CECT 7698</strain>
    </source>
</reference>
<dbReference type="Proteomes" id="UP001595579">
    <property type="component" value="Unassembled WGS sequence"/>
</dbReference>
<feature type="transmembrane region" description="Helical" evidence="1">
    <location>
        <begin position="133"/>
        <end position="149"/>
    </location>
</feature>
<feature type="transmembrane region" description="Helical" evidence="1">
    <location>
        <begin position="95"/>
        <end position="121"/>
    </location>
</feature>
<feature type="domain" description="GGDEF" evidence="2">
    <location>
        <begin position="192"/>
        <end position="313"/>
    </location>
</feature>
<protein>
    <submittedName>
        <fullName evidence="3">GGDEF domain-containing protein</fullName>
    </submittedName>
</protein>
<keyword evidence="1" id="KW-0472">Membrane</keyword>
<comment type="caution">
    <text evidence="3">The sequence shown here is derived from an EMBL/GenBank/DDBJ whole genome shotgun (WGS) entry which is preliminary data.</text>
</comment>
<dbReference type="InterPro" id="IPR000160">
    <property type="entry name" value="GGDEF_dom"/>
</dbReference>
<keyword evidence="1" id="KW-1133">Transmembrane helix</keyword>
<accession>A0ABV7LUU3</accession>
<gene>
    <name evidence="3" type="ORF">ACFOEV_22145</name>
</gene>
<feature type="transmembrane region" description="Helical" evidence="1">
    <location>
        <begin position="65"/>
        <end position="83"/>
    </location>
</feature>
<feature type="transmembrane region" description="Helical" evidence="1">
    <location>
        <begin position="6"/>
        <end position="27"/>
    </location>
</feature>
<dbReference type="InterPro" id="IPR043128">
    <property type="entry name" value="Rev_trsase/Diguanyl_cyclase"/>
</dbReference>
<name>A0ABV7LUU3_9GAMM</name>
<dbReference type="EMBL" id="JBHRUG010000050">
    <property type="protein sequence ID" value="MFC3286312.1"/>
    <property type="molecule type" value="Genomic_DNA"/>
</dbReference>
<dbReference type="PROSITE" id="PS50887">
    <property type="entry name" value="GGDEF"/>
    <property type="match status" value="1"/>
</dbReference>
<sequence length="313" mass="35132">MREETFWPFWLYALIYAVGALLMFGYATWHYLMGDFMRILLPAVLGLMLLGASLLHLTDHRYQRLSAYLVLISCFLLFAVEIGQARNDVALWIGLPPLLALLLLPLGPAMLLNLILAPLWLALLSDDQVSRDMVFTYVAVIVLGALVPLEQRRQQAFLEATDPMDPECQALNSSAIHELLGNEFARATLLQRRLSVLVIHLPQLEMAHEQFGTRLRLELLQRFCAVAHHTCRVHDSLGRTQSSLFWLLLPDTGETGALMVRHRLISALDATVLAETGAITSRIAVCSPHPGETWATFEQRLQIKGQALMESTQ</sequence>